<keyword evidence="7" id="KW-0965">Cell junction</keyword>
<evidence type="ECO:0000256" key="9">
    <source>
        <dbReference type="ARBA" id="ARBA00023136"/>
    </source>
</evidence>
<dbReference type="InterPro" id="IPR006187">
    <property type="entry name" value="Claudin"/>
</dbReference>
<keyword evidence="9 10" id="KW-0472">Membrane</keyword>
<evidence type="ECO:0000313" key="11">
    <source>
        <dbReference type="Proteomes" id="UP000694923"/>
    </source>
</evidence>
<evidence type="ECO:0000256" key="1">
    <source>
        <dbReference type="ARBA" id="ARBA00004435"/>
    </source>
</evidence>
<dbReference type="PRINTS" id="PR01077">
    <property type="entry name" value="CLAUDIN"/>
</dbReference>
<accession>A0ABM0SGV0</accession>
<evidence type="ECO:0000256" key="7">
    <source>
        <dbReference type="ARBA" id="ARBA00022949"/>
    </source>
</evidence>
<keyword evidence="8 10" id="KW-1133">Transmembrane helix</keyword>
<sequence length="210" mass="23266">MILFINSANCQVAGFALSSIGWILCMSSMGFVEWQIWHIDDCSHATSCLASVGIWRVCVYHYNFSKAKVCYKYTYRDTFLPPAIRAAQHLLVAAAILGLLGRAFNIFALRNVYMGILQNNATCRPFVASGILNITAGVCILIAVLWNYYSILNSKGIAFPPAYHLPLKPDTQEIGNAIIVAMVAAFLMFLSGLLFLSYKFPLDSRVHPTV</sequence>
<dbReference type="PANTHER" id="PTHR12002">
    <property type="entry name" value="CLAUDIN"/>
    <property type="match status" value="1"/>
</dbReference>
<feature type="transmembrane region" description="Helical" evidence="10">
    <location>
        <begin position="126"/>
        <end position="149"/>
    </location>
</feature>
<dbReference type="GeneID" id="103609564"/>
<feature type="transmembrane region" description="Helical" evidence="10">
    <location>
        <begin position="174"/>
        <end position="196"/>
    </location>
</feature>
<evidence type="ECO:0000256" key="10">
    <source>
        <dbReference type="SAM" id="Phobius"/>
    </source>
</evidence>
<keyword evidence="6 10" id="KW-0812">Transmembrane</keyword>
<dbReference type="RefSeq" id="XP_008592091.1">
    <property type="nucleotide sequence ID" value="XM_008593869.1"/>
</dbReference>
<dbReference type="Gene3D" id="1.20.140.150">
    <property type="match status" value="1"/>
</dbReference>
<organism evidence="11 12">
    <name type="scientific">Galeopterus variegatus</name>
    <name type="common">Malayan flying lemur</name>
    <name type="synonym">Cynocephalus variegatus</name>
    <dbReference type="NCBI Taxonomy" id="482537"/>
    <lineage>
        <taxon>Eukaryota</taxon>
        <taxon>Metazoa</taxon>
        <taxon>Chordata</taxon>
        <taxon>Craniata</taxon>
        <taxon>Vertebrata</taxon>
        <taxon>Euteleostomi</taxon>
        <taxon>Mammalia</taxon>
        <taxon>Eutheria</taxon>
        <taxon>Euarchontoglires</taxon>
        <taxon>Dermoptera</taxon>
        <taxon>Cynocephalidae</taxon>
        <taxon>Galeopterus</taxon>
    </lineage>
</organism>
<evidence type="ECO:0000256" key="8">
    <source>
        <dbReference type="ARBA" id="ARBA00022989"/>
    </source>
</evidence>
<feature type="transmembrane region" description="Helical" evidence="10">
    <location>
        <begin position="12"/>
        <end position="31"/>
    </location>
</feature>
<gene>
    <name evidence="12" type="primary">LOC103609564</name>
</gene>
<dbReference type="Proteomes" id="UP000694923">
    <property type="component" value="Unplaced"/>
</dbReference>
<dbReference type="Pfam" id="PF13903">
    <property type="entry name" value="Claudin_2"/>
    <property type="match status" value="1"/>
</dbReference>
<evidence type="ECO:0000256" key="4">
    <source>
        <dbReference type="ARBA" id="ARBA00022427"/>
    </source>
</evidence>
<protein>
    <submittedName>
        <fullName evidence="12">Claudin-18</fullName>
    </submittedName>
</protein>
<evidence type="ECO:0000313" key="12">
    <source>
        <dbReference type="RefSeq" id="XP_008592091.1"/>
    </source>
</evidence>
<reference evidence="12" key="1">
    <citation type="submission" date="2025-08" db="UniProtKB">
        <authorList>
            <consortium name="RefSeq"/>
        </authorList>
    </citation>
    <scope>IDENTIFICATION</scope>
</reference>
<name>A0ABM0SGV0_GALVR</name>
<proteinExistence type="inferred from homology"/>
<dbReference type="InterPro" id="IPR004031">
    <property type="entry name" value="PMP22/EMP/MP20/Claudin"/>
</dbReference>
<evidence type="ECO:0000256" key="6">
    <source>
        <dbReference type="ARBA" id="ARBA00022692"/>
    </source>
</evidence>
<evidence type="ECO:0000256" key="5">
    <source>
        <dbReference type="ARBA" id="ARBA00022475"/>
    </source>
</evidence>
<keyword evidence="5" id="KW-1003">Cell membrane</keyword>
<evidence type="ECO:0000256" key="2">
    <source>
        <dbReference type="ARBA" id="ARBA00004651"/>
    </source>
</evidence>
<comment type="subcellular location">
    <subcellularLocation>
        <location evidence="1">Cell junction</location>
        <location evidence="1">Tight junction</location>
    </subcellularLocation>
    <subcellularLocation>
        <location evidence="2">Cell membrane</location>
        <topology evidence="2">Multi-pass membrane protein</topology>
    </subcellularLocation>
</comment>
<keyword evidence="4" id="KW-0796">Tight junction</keyword>
<feature type="transmembrane region" description="Helical" evidence="10">
    <location>
        <begin position="86"/>
        <end position="105"/>
    </location>
</feature>
<comment type="similarity">
    <text evidence="3">Belongs to the claudin family.</text>
</comment>
<evidence type="ECO:0000256" key="3">
    <source>
        <dbReference type="ARBA" id="ARBA00008295"/>
    </source>
</evidence>
<keyword evidence="11" id="KW-1185">Reference proteome</keyword>